<dbReference type="Proteomes" id="UP001422074">
    <property type="component" value="Unassembled WGS sequence"/>
</dbReference>
<dbReference type="PANTHER" id="PTHR30348:SF4">
    <property type="entry name" value="DUF72 DOMAIN-CONTAINING PROTEIN"/>
    <property type="match status" value="1"/>
</dbReference>
<dbReference type="PANTHER" id="PTHR30348">
    <property type="entry name" value="UNCHARACTERIZED PROTEIN YECE"/>
    <property type="match status" value="1"/>
</dbReference>
<dbReference type="RefSeq" id="WP_345884820.1">
    <property type="nucleotide sequence ID" value="NZ_JBDFRB010000006.1"/>
</dbReference>
<evidence type="ECO:0000313" key="2">
    <source>
        <dbReference type="EMBL" id="MEN2744655.1"/>
    </source>
</evidence>
<dbReference type="InterPro" id="IPR002763">
    <property type="entry name" value="DUF72"/>
</dbReference>
<dbReference type="Gene3D" id="3.20.20.410">
    <property type="entry name" value="Protein of unknown function UPF0759"/>
    <property type="match status" value="1"/>
</dbReference>
<reference evidence="2 3" key="1">
    <citation type="submission" date="2024-05" db="EMBL/GenBank/DDBJ databases">
        <title>Sinomonas sp. nov., isolated from a waste landfill.</title>
        <authorList>
            <person name="Zhao Y."/>
        </authorList>
    </citation>
    <scope>NUCLEOTIDE SEQUENCE [LARGE SCALE GENOMIC DNA]</scope>
    <source>
        <strain evidence="2 3">CCTCC AB2014300</strain>
    </source>
</reference>
<comment type="caution">
    <text evidence="2">The sequence shown here is derived from an EMBL/GenBank/DDBJ whole genome shotgun (WGS) entry which is preliminary data.</text>
</comment>
<name>A0ABU9WZN3_9MICC</name>
<feature type="region of interest" description="Disordered" evidence="1">
    <location>
        <begin position="1"/>
        <end position="23"/>
    </location>
</feature>
<dbReference type="Pfam" id="PF01904">
    <property type="entry name" value="DUF72"/>
    <property type="match status" value="1"/>
</dbReference>
<evidence type="ECO:0000256" key="1">
    <source>
        <dbReference type="SAM" id="MobiDB-lite"/>
    </source>
</evidence>
<proteinExistence type="predicted"/>
<accession>A0ABU9WZN3</accession>
<dbReference type="SUPFAM" id="SSF117396">
    <property type="entry name" value="TM1631-like"/>
    <property type="match status" value="1"/>
</dbReference>
<gene>
    <name evidence="2" type="ORF">ABCQ75_08875</name>
</gene>
<organism evidence="2 3">
    <name type="scientific">Sinomonas halotolerans</name>
    <dbReference type="NCBI Taxonomy" id="1644133"/>
    <lineage>
        <taxon>Bacteria</taxon>
        <taxon>Bacillati</taxon>
        <taxon>Actinomycetota</taxon>
        <taxon>Actinomycetes</taxon>
        <taxon>Micrococcales</taxon>
        <taxon>Micrococcaceae</taxon>
        <taxon>Sinomonas</taxon>
    </lineage>
</organism>
<evidence type="ECO:0000313" key="3">
    <source>
        <dbReference type="Proteomes" id="UP001422074"/>
    </source>
</evidence>
<dbReference type="InterPro" id="IPR036520">
    <property type="entry name" value="UPF0759_sf"/>
</dbReference>
<keyword evidence="3" id="KW-1185">Reference proteome</keyword>
<sequence length="299" mass="32513">MGHRDGSGPGSTVGDVGTAGAEGLGTTGRGRAWVGVSGWSYRSWRGDFYPAGLRQADELAYAAERMTSVELNGSFYSLQRPSSYRTWRDATPARFPLAVKGGRYITHMLRLRDPGTALANFFASGVLALGDRLGPILWQLPETLPFDPDLVGAFTALLPRTTAAAAESASGHSDRLPAERALTTAELDVPVLHALEPRHASFDSEEARSFLAERGLCTVVADSAGRWPTMRDETGPFRYVRLHGERELYRGGYSPQALEAWAGRIREWTAEGLDVYVYFDNDADGRAPYDAMALIGLLA</sequence>
<protein>
    <submittedName>
        <fullName evidence="2">DUF72 domain-containing protein</fullName>
    </submittedName>
</protein>
<dbReference type="EMBL" id="JBDFRB010000006">
    <property type="protein sequence ID" value="MEN2744655.1"/>
    <property type="molecule type" value="Genomic_DNA"/>
</dbReference>